<comment type="caution">
    <text evidence="1">The sequence shown here is derived from an EMBL/GenBank/DDBJ whole genome shotgun (WGS) entry which is preliminary data.</text>
</comment>
<dbReference type="AlphaFoldDB" id="A0A9X6NF28"/>
<accession>A0A9X6NF28</accession>
<dbReference type="EMBL" id="MTYJ01000297">
    <property type="protein sequence ID" value="OWA53007.1"/>
    <property type="molecule type" value="Genomic_DNA"/>
</dbReference>
<organism evidence="1 2">
    <name type="scientific">Hypsibius exemplaris</name>
    <name type="common">Freshwater tardigrade</name>
    <dbReference type="NCBI Taxonomy" id="2072580"/>
    <lineage>
        <taxon>Eukaryota</taxon>
        <taxon>Metazoa</taxon>
        <taxon>Ecdysozoa</taxon>
        <taxon>Tardigrada</taxon>
        <taxon>Eutardigrada</taxon>
        <taxon>Parachela</taxon>
        <taxon>Hypsibioidea</taxon>
        <taxon>Hypsibiidae</taxon>
        <taxon>Hypsibius</taxon>
    </lineage>
</organism>
<evidence type="ECO:0000313" key="2">
    <source>
        <dbReference type="Proteomes" id="UP000192578"/>
    </source>
</evidence>
<reference evidence="2" key="1">
    <citation type="submission" date="2017-01" db="EMBL/GenBank/DDBJ databases">
        <title>Comparative genomics of anhydrobiosis in the tardigrade Hypsibius dujardini.</title>
        <authorList>
            <person name="Yoshida Y."/>
            <person name="Koutsovoulos G."/>
            <person name="Laetsch D."/>
            <person name="Stevens L."/>
            <person name="Kumar S."/>
            <person name="Horikawa D."/>
            <person name="Ishino K."/>
            <person name="Komine S."/>
            <person name="Tomita M."/>
            <person name="Blaxter M."/>
            <person name="Arakawa K."/>
        </authorList>
    </citation>
    <scope>NUCLEOTIDE SEQUENCE [LARGE SCALE GENOMIC DNA]</scope>
    <source>
        <strain evidence="2">Z151</strain>
    </source>
</reference>
<gene>
    <name evidence="1" type="ORF">BV898_17444</name>
</gene>
<protein>
    <submittedName>
        <fullName evidence="1">Uncharacterized protein</fullName>
    </submittedName>
</protein>
<name>A0A9X6NF28_HYPEX</name>
<evidence type="ECO:0000313" key="1">
    <source>
        <dbReference type="EMBL" id="OWA53007.1"/>
    </source>
</evidence>
<proteinExistence type="predicted"/>
<sequence>MPLKKAFPGNPNMRYTEYNCTDDVLINGVAQWRKTDGVVKKFFDLSRRNEIVTSCAFYETHGSAPWRGFYDRSPLQGAGWSGNVTQEAMNNGGTFQGQTVAGDLNILRTCN</sequence>
<keyword evidence="2" id="KW-1185">Reference proteome</keyword>
<dbReference type="Proteomes" id="UP000192578">
    <property type="component" value="Unassembled WGS sequence"/>
</dbReference>